<reference evidence="3" key="2">
    <citation type="submission" date="2023-11" db="UniProtKB">
        <authorList>
            <consortium name="WormBaseParasite"/>
        </authorList>
    </citation>
    <scope>IDENTIFICATION</scope>
</reference>
<evidence type="ECO:0000313" key="2">
    <source>
        <dbReference type="Proteomes" id="UP000050795"/>
    </source>
</evidence>
<feature type="region of interest" description="Disordered" evidence="1">
    <location>
        <begin position="719"/>
        <end position="743"/>
    </location>
</feature>
<dbReference type="WBParaSite" id="TREG1_21520.1">
    <property type="protein sequence ID" value="TREG1_21520.1"/>
    <property type="gene ID" value="TREG1_21520"/>
</dbReference>
<dbReference type="AlphaFoldDB" id="A0AA85JFD7"/>
<dbReference type="PANTHER" id="PTHR12984:SF15">
    <property type="entry name" value="PROTEIN-ASSOCIATING WITH THE CARBOXYL-TERMINAL DOMAIN OF EZRIN"/>
    <property type="match status" value="1"/>
</dbReference>
<evidence type="ECO:0000256" key="1">
    <source>
        <dbReference type="SAM" id="MobiDB-lite"/>
    </source>
</evidence>
<organism evidence="2 3">
    <name type="scientific">Trichobilharzia regenti</name>
    <name type="common">Nasal bird schistosome</name>
    <dbReference type="NCBI Taxonomy" id="157069"/>
    <lineage>
        <taxon>Eukaryota</taxon>
        <taxon>Metazoa</taxon>
        <taxon>Spiralia</taxon>
        <taxon>Lophotrochozoa</taxon>
        <taxon>Platyhelminthes</taxon>
        <taxon>Trematoda</taxon>
        <taxon>Digenea</taxon>
        <taxon>Strigeidida</taxon>
        <taxon>Schistosomatoidea</taxon>
        <taxon>Schistosomatidae</taxon>
        <taxon>Trichobilharzia</taxon>
    </lineage>
</organism>
<dbReference type="InterPro" id="IPR051177">
    <property type="entry name" value="CIK-Related_Protein"/>
</dbReference>
<dbReference type="SUPFAM" id="SSF56112">
    <property type="entry name" value="Protein kinase-like (PK-like)"/>
    <property type="match status" value="1"/>
</dbReference>
<dbReference type="InterPro" id="IPR011989">
    <property type="entry name" value="ARM-like"/>
</dbReference>
<proteinExistence type="predicted"/>
<feature type="region of interest" description="Disordered" evidence="1">
    <location>
        <begin position="549"/>
        <end position="597"/>
    </location>
</feature>
<dbReference type="Gene3D" id="1.10.510.10">
    <property type="entry name" value="Transferase(Phosphotransferase) domain 1"/>
    <property type="match status" value="1"/>
</dbReference>
<dbReference type="Gene3D" id="1.25.10.10">
    <property type="entry name" value="Leucine-rich Repeat Variant"/>
    <property type="match status" value="1"/>
</dbReference>
<evidence type="ECO:0000313" key="3">
    <source>
        <dbReference type="WBParaSite" id="TREG1_21520.1"/>
    </source>
</evidence>
<dbReference type="InterPro" id="IPR011009">
    <property type="entry name" value="Kinase-like_dom_sf"/>
</dbReference>
<keyword evidence="2" id="KW-1185">Reference proteome</keyword>
<evidence type="ECO:0008006" key="4">
    <source>
        <dbReference type="Google" id="ProtNLM"/>
    </source>
</evidence>
<dbReference type="Proteomes" id="UP000050795">
    <property type="component" value="Unassembled WGS sequence"/>
</dbReference>
<dbReference type="PANTHER" id="PTHR12984">
    <property type="entry name" value="SCY1-RELATED S/T PROTEIN KINASE-LIKE"/>
    <property type="match status" value="1"/>
</dbReference>
<feature type="compositionally biased region" description="Polar residues" evidence="1">
    <location>
        <begin position="560"/>
        <end position="573"/>
    </location>
</feature>
<reference evidence="2" key="1">
    <citation type="submission" date="2022-06" db="EMBL/GenBank/DDBJ databases">
        <authorList>
            <person name="Berger JAMES D."/>
            <person name="Berger JAMES D."/>
        </authorList>
    </citation>
    <scope>NUCLEOTIDE SEQUENCE [LARGE SCALE GENOMIC DNA]</scope>
</reference>
<protein>
    <recommendedName>
        <fullName evidence="4">Protein kinase domain-containing protein</fullName>
    </recommendedName>
</protein>
<accession>A0AA85JFD7</accession>
<name>A0AA85JFD7_TRIRE</name>
<sequence>MGNNFSGSSVHVINDAFLRGGFVIDRNNHYEVTFHHTVQPTYNKFQIIRYLKTQKTDENGCDRQNSTESNLNFKDSWVSSILSRVSIPAKLRHPSILRVHKTWSNSVDTSYLVVENSVPFNAIVANPVADELLAGSRSILCALDFLHNTLKISHNNVVISSIFADSLMCWKLGGFELSLEFENMSTDEIKKIEALKGHSDLKALNFDANYAFCYDVYCFSRMICSLTKANDEGYFYRFSQVLSKSCMHSTPKVRLPADQLLVHPSFKSPYLLALDFLGTYMTHSDEAKEVFFRSFSEEIFSNISEELFCRNLLPKMFESTIFLDYPCRSLLAEIFHSSKENVQRSSKPKVVISLQNFQKFITPLIIHKFMITERHTRIILLENFSGYLKALTDSDLMNVILPQICFGVFDKNDRLSVLSIQSLGCLANRLNAAVVLNCLRRTEDDLCKSGKLSSASVNSHRSNNAQNTNFSNSKNAYSSIWPRSNLFYEAAPKIGRCSREIPCCEKKSSNDINGVTRPLAQLAVFSEDYDPSKTAYLLNSCNNSPVTSTLTDGDVIKLPNSRSTSSTKTDAAFSNNNTSNNENSSNSHDSHSGYGGDVLLKTAQNTCEEIPERNFDPINKSSSCNKATHVVNKHESSAVVDKSIDKITLPACSVDNSTAAGNHKKEEKEEQQQRQEEKILNEEREVDAILTLMEPKIVQKPSMSLSPLNYSLTTCNTLNGSSLENSVEEDAQTGWEDAWNSDT</sequence>
<feature type="compositionally biased region" description="Low complexity" evidence="1">
    <location>
        <begin position="574"/>
        <end position="587"/>
    </location>
</feature>